<name>A0A2N8HC38_9BACT</name>
<dbReference type="AlphaFoldDB" id="A0A2N8HC38"/>
<dbReference type="HAMAP" id="MF_02071">
    <property type="entry name" value="RlpA"/>
    <property type="match status" value="1"/>
</dbReference>
<feature type="region of interest" description="Disordered" evidence="5">
    <location>
        <begin position="1"/>
        <end position="25"/>
    </location>
</feature>
<protein>
    <recommendedName>
        <fullName evidence="3">Probable endolytic peptidoglycan transglycosylase RlpA</fullName>
        <ecNumber evidence="3">4.2.2.-</ecNumber>
    </recommendedName>
</protein>
<feature type="compositionally biased region" description="Basic and acidic residues" evidence="5">
    <location>
        <begin position="1"/>
        <end position="12"/>
    </location>
</feature>
<accession>A0A2N8HC38</accession>
<sequence>MVHGRQGGDGKHGAVPPESHQQTAPGDALFQGIRRFNNAGAQSVAGKLTAHDAQRFRQPRFLRQRDQANYLGRVHAGKHTAFFHTAQLVNLSGRKIPFYPPYPLNFNSCFFFVIQDYKHVLKIKSVNWSIPVLLLFLMPACSTTEKCARKTAPSVQAAEAHVKNAPYRVRGKRYIPMSVADALKYSETGYASWYGGKGRSMKTSSGEYINPQSSMTAAHTTLPMPCKVKVTCLATGKSAIVRINNRGPFHSNRLIDLTAAAASRIGLRSRGVSKVRLEVISVGDGPYEVFAR</sequence>
<dbReference type="Gene3D" id="2.40.40.10">
    <property type="entry name" value="RlpA-like domain"/>
    <property type="match status" value="1"/>
</dbReference>
<evidence type="ECO:0000256" key="1">
    <source>
        <dbReference type="ARBA" id="ARBA00023239"/>
    </source>
</evidence>
<proteinExistence type="inferred from homology"/>
<dbReference type="SUPFAM" id="SSF50685">
    <property type="entry name" value="Barwin-like endoglucanases"/>
    <property type="match status" value="1"/>
</dbReference>
<evidence type="ECO:0000313" key="7">
    <source>
        <dbReference type="EMBL" id="PNC17431.1"/>
    </source>
</evidence>
<organism evidence="7 8">
    <name type="scientific">Akkermansia muciniphila</name>
    <dbReference type="NCBI Taxonomy" id="239935"/>
    <lineage>
        <taxon>Bacteria</taxon>
        <taxon>Pseudomonadati</taxon>
        <taxon>Verrucomicrobiota</taxon>
        <taxon>Verrucomicrobiia</taxon>
        <taxon>Verrucomicrobiales</taxon>
        <taxon>Akkermansiaceae</taxon>
        <taxon>Akkermansia</taxon>
    </lineage>
</organism>
<keyword evidence="1 3" id="KW-0456">Lyase</keyword>
<dbReference type="GO" id="GO:0071555">
    <property type="term" value="P:cell wall organization"/>
    <property type="evidence" value="ECO:0007669"/>
    <property type="project" value="UniProtKB-KW"/>
</dbReference>
<dbReference type="CDD" id="cd22268">
    <property type="entry name" value="DPBB_RlpA-like"/>
    <property type="match status" value="1"/>
</dbReference>
<evidence type="ECO:0000256" key="3">
    <source>
        <dbReference type="HAMAP-Rule" id="MF_02071"/>
    </source>
</evidence>
<feature type="domain" description="RlpA-like protein double-psi beta-barrel" evidence="6">
    <location>
        <begin position="187"/>
        <end position="276"/>
    </location>
</feature>
<evidence type="ECO:0000259" key="6">
    <source>
        <dbReference type="Pfam" id="PF03330"/>
    </source>
</evidence>
<dbReference type="PANTHER" id="PTHR34183">
    <property type="entry name" value="ENDOLYTIC PEPTIDOGLYCAN TRANSGLYCOSYLASE RLPA"/>
    <property type="match status" value="1"/>
</dbReference>
<comment type="function">
    <text evidence="3">Lytic transglycosylase with a strong preference for naked glycan strands that lack stem peptides.</text>
</comment>
<reference evidence="7 8" key="1">
    <citation type="journal article" date="2017" name="BMC Genomics">
        <title>Genome sequencing of 39 Akkermansia muciniphila isolates reveals its population structure, genomic and functional diverisity, and global distribution in mammalian gut microbiotas.</title>
        <authorList>
            <person name="Guo X."/>
            <person name="Li S."/>
            <person name="Zhang J."/>
            <person name="Wu F."/>
            <person name="Li X."/>
            <person name="Wu D."/>
            <person name="Zhang M."/>
            <person name="Ou Z."/>
            <person name="Jie Z."/>
            <person name="Yan Q."/>
            <person name="Li P."/>
            <person name="Yi J."/>
            <person name="Peng Y."/>
        </authorList>
    </citation>
    <scope>NUCLEOTIDE SEQUENCE [LARGE SCALE GENOMIC DNA]</scope>
    <source>
        <strain evidence="7 8">GP24</strain>
    </source>
</reference>
<comment type="similarity">
    <text evidence="3 4">Belongs to the RlpA family.</text>
</comment>
<dbReference type="NCBIfam" id="TIGR00413">
    <property type="entry name" value="rlpA"/>
    <property type="match status" value="1"/>
</dbReference>
<dbReference type="Proteomes" id="UP000236000">
    <property type="component" value="Unassembled WGS sequence"/>
</dbReference>
<dbReference type="InterPro" id="IPR036908">
    <property type="entry name" value="RlpA-like_sf"/>
</dbReference>
<evidence type="ECO:0000313" key="8">
    <source>
        <dbReference type="Proteomes" id="UP000236000"/>
    </source>
</evidence>
<dbReference type="EC" id="4.2.2.-" evidence="3"/>
<dbReference type="InterPro" id="IPR012997">
    <property type="entry name" value="RplA"/>
</dbReference>
<evidence type="ECO:0000256" key="5">
    <source>
        <dbReference type="SAM" id="MobiDB-lite"/>
    </source>
</evidence>
<dbReference type="GO" id="GO:0008932">
    <property type="term" value="F:lytic endotransglycosylase activity"/>
    <property type="evidence" value="ECO:0007669"/>
    <property type="project" value="UniProtKB-UniRule"/>
</dbReference>
<dbReference type="GO" id="GO:0000270">
    <property type="term" value="P:peptidoglycan metabolic process"/>
    <property type="evidence" value="ECO:0007669"/>
    <property type="project" value="UniProtKB-UniRule"/>
</dbReference>
<evidence type="ECO:0000256" key="4">
    <source>
        <dbReference type="RuleBase" id="RU003495"/>
    </source>
</evidence>
<dbReference type="InterPro" id="IPR009009">
    <property type="entry name" value="RlpA-like_DPBB"/>
</dbReference>
<dbReference type="EMBL" id="PJKA01000013">
    <property type="protein sequence ID" value="PNC17431.1"/>
    <property type="molecule type" value="Genomic_DNA"/>
</dbReference>
<dbReference type="PANTHER" id="PTHR34183:SF1">
    <property type="entry name" value="ENDOLYTIC PEPTIDOGLYCAN TRANSGLYCOSYLASE RLPA"/>
    <property type="match status" value="1"/>
</dbReference>
<keyword evidence="2 3" id="KW-0961">Cell wall biogenesis/degradation</keyword>
<evidence type="ECO:0000256" key="2">
    <source>
        <dbReference type="ARBA" id="ARBA00023316"/>
    </source>
</evidence>
<dbReference type="Pfam" id="PF03330">
    <property type="entry name" value="DPBB_1"/>
    <property type="match status" value="1"/>
</dbReference>
<dbReference type="OrthoDB" id="9779128at2"/>
<comment type="caution">
    <text evidence="7">The sequence shown here is derived from an EMBL/GenBank/DDBJ whole genome shotgun (WGS) entry which is preliminary data.</text>
</comment>
<dbReference type="InterPro" id="IPR034718">
    <property type="entry name" value="RlpA"/>
</dbReference>
<gene>
    <name evidence="3" type="primary">rlpA</name>
    <name evidence="7" type="ORF">CXU22_09660</name>
</gene>